<dbReference type="GO" id="GO:0009276">
    <property type="term" value="C:Gram-negative-bacterium-type cell wall"/>
    <property type="evidence" value="ECO:0007669"/>
    <property type="project" value="InterPro"/>
</dbReference>
<feature type="transmembrane region" description="Helical" evidence="1">
    <location>
        <begin position="227"/>
        <end position="249"/>
    </location>
</feature>
<comment type="caution">
    <text evidence="3">The sequence shown here is derived from an EMBL/GenBank/DDBJ whole genome shotgun (WGS) entry which is preliminary data.</text>
</comment>
<dbReference type="EMBL" id="NCEB01000043">
    <property type="protein sequence ID" value="OYX30505.1"/>
    <property type="molecule type" value="Genomic_DNA"/>
</dbReference>
<keyword evidence="1" id="KW-0472">Membrane</keyword>
<dbReference type="Proteomes" id="UP000215595">
    <property type="component" value="Unassembled WGS sequence"/>
</dbReference>
<keyword evidence="1" id="KW-0812">Transmembrane</keyword>
<organism evidence="3 4">
    <name type="scientific">Brevundimonas subvibrioides</name>
    <dbReference type="NCBI Taxonomy" id="74313"/>
    <lineage>
        <taxon>Bacteria</taxon>
        <taxon>Pseudomonadati</taxon>
        <taxon>Pseudomonadota</taxon>
        <taxon>Alphaproteobacteria</taxon>
        <taxon>Caulobacterales</taxon>
        <taxon>Caulobacteraceae</taxon>
        <taxon>Brevundimonas</taxon>
    </lineage>
</organism>
<dbReference type="InterPro" id="IPR043129">
    <property type="entry name" value="ATPase_NBD"/>
</dbReference>
<dbReference type="SUPFAM" id="SSF53067">
    <property type="entry name" value="Actin-like ATPase domain"/>
    <property type="match status" value="1"/>
</dbReference>
<dbReference type="AlphaFoldDB" id="A0A258FDA6"/>
<evidence type="ECO:0000313" key="3">
    <source>
        <dbReference type="EMBL" id="OYX30505.1"/>
    </source>
</evidence>
<reference evidence="3 4" key="1">
    <citation type="submission" date="2017-03" db="EMBL/GenBank/DDBJ databases">
        <title>Lifting the veil on microbial sulfur biogeochemistry in mining wastewaters.</title>
        <authorList>
            <person name="Kantor R.S."/>
            <person name="Colenbrander Nelson T."/>
            <person name="Marshall S."/>
            <person name="Bennett D."/>
            <person name="Apte S."/>
            <person name="Camacho D."/>
            <person name="Thomas B.C."/>
            <person name="Warren L.A."/>
            <person name="Banfield J.F."/>
        </authorList>
    </citation>
    <scope>NUCLEOTIDE SEQUENCE [LARGE SCALE GENOMIC DNA]</scope>
    <source>
        <strain evidence="3">32-69-9</strain>
    </source>
</reference>
<dbReference type="PIRSF" id="PIRSF015761">
    <property type="entry name" value="Protein_L"/>
    <property type="match status" value="1"/>
</dbReference>
<sequence length="379" mass="39177">MPGRPARSNLPSRGLWRIVDDRILAVDRAWAGPTTVLVPSEDVLTLTVDLPFPTRAQRLNNLPYALEDAVAEPLPTLHFALGQEVAPRRHIAGVVRRARMDQWIALLVEDDLDTAILLPDALTLPVPPAGVWAIRRAEGDRALIRTDNGAGFAVPLAMLDSAWRAAGKPRIAAIGEPLPDAMAEGVDATAAAVDPAGDPLMVLPPLDLRQGPYAATRPTALSAGRTLAWVAGIGVVAHIAILGVDALLLHGMAEKKEAEARAVLQAVAPQVAATDDPVTAADRLLPGASGGGDRPFTQMLARTSGALPGAGVIAFNRAAYAPGDLNLTVVVPDASTLDRAVQALNASGLTATGTPAALDAAASTTGLNASIRVSTGATR</sequence>
<evidence type="ECO:0000259" key="2">
    <source>
        <dbReference type="Pfam" id="PF05134"/>
    </source>
</evidence>
<protein>
    <recommendedName>
        <fullName evidence="2">GspL cytoplasmic actin-ATPase-like domain-containing protein</fullName>
    </recommendedName>
</protein>
<dbReference type="GO" id="GO:0015628">
    <property type="term" value="P:protein secretion by the type II secretion system"/>
    <property type="evidence" value="ECO:0007669"/>
    <property type="project" value="InterPro"/>
</dbReference>
<evidence type="ECO:0000256" key="1">
    <source>
        <dbReference type="SAM" id="Phobius"/>
    </source>
</evidence>
<proteinExistence type="predicted"/>
<dbReference type="Pfam" id="PF05134">
    <property type="entry name" value="T2SSL"/>
    <property type="match status" value="1"/>
</dbReference>
<keyword evidence="1" id="KW-1133">Transmembrane helix</keyword>
<gene>
    <name evidence="3" type="ORF">B7Z01_14340</name>
</gene>
<dbReference type="Gene3D" id="3.30.420.380">
    <property type="match status" value="1"/>
</dbReference>
<dbReference type="NCBIfam" id="TIGR01709">
    <property type="entry name" value="typeII_sec_gspL"/>
    <property type="match status" value="1"/>
</dbReference>
<dbReference type="GO" id="GO:0015627">
    <property type="term" value="C:type II protein secretion system complex"/>
    <property type="evidence" value="ECO:0007669"/>
    <property type="project" value="InterPro"/>
</dbReference>
<dbReference type="InterPro" id="IPR007812">
    <property type="entry name" value="T2SS_protein-GspL"/>
</dbReference>
<evidence type="ECO:0000313" key="4">
    <source>
        <dbReference type="Proteomes" id="UP000215595"/>
    </source>
</evidence>
<dbReference type="CDD" id="cd24017">
    <property type="entry name" value="ASKHA_T2SSL_N"/>
    <property type="match status" value="1"/>
</dbReference>
<dbReference type="InterPro" id="IPR024230">
    <property type="entry name" value="GspL_cyto_dom"/>
</dbReference>
<name>A0A258FDA6_9CAUL</name>
<accession>A0A258FDA6</accession>
<feature type="domain" description="GspL cytoplasmic actin-ATPase-like" evidence="2">
    <location>
        <begin position="27"/>
        <end position="202"/>
    </location>
</feature>